<dbReference type="EMBL" id="JTHE02000003">
    <property type="protein sequence ID" value="NEV68057.1"/>
    <property type="molecule type" value="Genomic_DNA"/>
</dbReference>
<proteinExistence type="predicted"/>
<evidence type="ECO:0000313" key="1">
    <source>
        <dbReference type="EMBL" id="NEV68057.1"/>
    </source>
</evidence>
<gene>
    <name evidence="1" type="ORF">QQ91_013130</name>
</gene>
<dbReference type="AlphaFoldDB" id="A0A0C1V712"/>
<name>A0A0C1V712_9CYAN</name>
<organism evidence="1">
    <name type="scientific">Lyngbya confervoides BDU141951</name>
    <dbReference type="NCBI Taxonomy" id="1574623"/>
    <lineage>
        <taxon>Bacteria</taxon>
        <taxon>Bacillati</taxon>
        <taxon>Cyanobacteriota</taxon>
        <taxon>Cyanophyceae</taxon>
        <taxon>Oscillatoriophycideae</taxon>
        <taxon>Oscillatoriales</taxon>
        <taxon>Microcoleaceae</taxon>
        <taxon>Lyngbya</taxon>
    </lineage>
</organism>
<reference evidence="1" key="1">
    <citation type="submission" date="2014-11" db="EMBL/GenBank/DDBJ databases">
        <authorList>
            <person name="Malar M.C."/>
            <person name="Sen D."/>
            <person name="Tripathy S."/>
        </authorList>
    </citation>
    <scope>NUCLEOTIDE SEQUENCE</scope>
    <source>
        <strain evidence="1">BDU141951</strain>
    </source>
</reference>
<comment type="caution">
    <text evidence="1">The sequence shown here is derived from an EMBL/GenBank/DDBJ whole genome shotgun (WGS) entry which is preliminary data.</text>
</comment>
<reference evidence="1" key="2">
    <citation type="journal article" date="2015" name="Genome Announc.">
        <title>Draft Genome Sequence of Filamentous Marine Cyanobacterium Lyngbya confervoides Strain BDU141951.</title>
        <authorList>
            <person name="Chandrababunaidu M.M."/>
            <person name="Sen D."/>
            <person name="Tripathy S."/>
        </authorList>
    </citation>
    <scope>NUCLEOTIDE SEQUENCE</scope>
    <source>
        <strain evidence="1">BDU141951</strain>
    </source>
</reference>
<accession>A0A0C1V712</accession>
<sequence length="248" mass="28538">MKGRKNRSLPVGVQAVLTVMHWLWRAFQILDAVVVRLLRGVIRTVYLPLAIAVCSVGAYLFADRLAPYLVDLTIGSFLEGVSLSVWERVCRWSLAITFAGVGWIGYKRHQELSKLRSQHEFTFGRYRELFATPGSRITDFLWAYLVATLQVNVPVGLMIFIIFVAPFLITENWLFRFFLVFFLMSGMGTFLNAGAAVLMETFRPRRLEAEVQGAGQIKDELEKQYQQYLAEKETRERANDSELRNNDW</sequence>
<reference evidence="1" key="3">
    <citation type="submission" date="2020-02" db="EMBL/GenBank/DDBJ databases">
        <authorList>
            <person name="Sarangi A.N."/>
            <person name="Ghosh S."/>
            <person name="Mukherjee M."/>
            <person name="Tripathy S."/>
        </authorList>
    </citation>
    <scope>NUCLEOTIDE SEQUENCE</scope>
    <source>
        <strain evidence="1">BDU141951</strain>
    </source>
</reference>
<protein>
    <submittedName>
        <fullName evidence="1">Uncharacterized protein</fullName>
    </submittedName>
</protein>